<accession>Q9RWZ7</accession>
<organism evidence="1 2">
    <name type="scientific">Deinococcus radiodurans (strain ATCC 13939 / DSM 20539 / JCM 16871 / CCUG 27074 / LMG 4051 / NBRC 15346 / NCIMB 9279 / VKM B-1422 / R1)</name>
    <dbReference type="NCBI Taxonomy" id="243230"/>
    <lineage>
        <taxon>Bacteria</taxon>
        <taxon>Thermotogati</taxon>
        <taxon>Deinococcota</taxon>
        <taxon>Deinococci</taxon>
        <taxon>Deinococcales</taxon>
        <taxon>Deinococcaceae</taxon>
        <taxon>Deinococcus</taxon>
    </lineage>
</organism>
<dbReference type="HOGENOM" id="CLU_2492693_0_0_0"/>
<evidence type="ECO:0000313" key="2">
    <source>
        <dbReference type="Proteomes" id="UP000002524"/>
    </source>
</evidence>
<dbReference type="PaxDb" id="243230-DR_0518"/>
<dbReference type="AlphaFoldDB" id="Q9RWZ7"/>
<dbReference type="RefSeq" id="WP_010887163.1">
    <property type="nucleotide sequence ID" value="NC_001263.1"/>
</dbReference>
<dbReference type="Proteomes" id="UP000002524">
    <property type="component" value="Chromosome 1"/>
</dbReference>
<protein>
    <submittedName>
        <fullName evidence="1">Uncharacterized protein</fullName>
    </submittedName>
</protein>
<dbReference type="EMBL" id="AE000513">
    <property type="protein sequence ID" value="AAF10098.1"/>
    <property type="molecule type" value="Genomic_DNA"/>
</dbReference>
<dbReference type="STRING" id="243230.DR_0518"/>
<reference evidence="1 2" key="1">
    <citation type="journal article" date="1999" name="Science">
        <title>Genome sequence of the radioresistant bacterium Deinococcus radiodurans R1.</title>
        <authorList>
            <person name="White O."/>
            <person name="Eisen J.A."/>
            <person name="Heidelberg J.F."/>
            <person name="Hickey E.K."/>
            <person name="Peterson J.D."/>
            <person name="Dodson R.J."/>
            <person name="Haft D.H."/>
            <person name="Gwinn M.L."/>
            <person name="Nelson W.C."/>
            <person name="Richardson D.L."/>
            <person name="Moffat K.S."/>
            <person name="Qin H."/>
            <person name="Jiang L."/>
            <person name="Pamphile W."/>
            <person name="Crosby M."/>
            <person name="Shen M."/>
            <person name="Vamathevan J.J."/>
            <person name="Lam P."/>
            <person name="McDonald L."/>
            <person name="Utterback T."/>
            <person name="Zalewski C."/>
            <person name="Makarova K.S."/>
            <person name="Aravind L."/>
            <person name="Daly M.J."/>
            <person name="Minton K.W."/>
            <person name="Fleischmann R.D."/>
            <person name="Ketchum K.A."/>
            <person name="Nelson K.E."/>
            <person name="Salzberg S."/>
            <person name="Smith H.O."/>
            <person name="Venter J.C."/>
            <person name="Fraser C.M."/>
        </authorList>
    </citation>
    <scope>NUCLEOTIDE SEQUENCE [LARGE SCALE GENOMIC DNA]</scope>
    <source>
        <strain evidence="2">ATCC 13939 / DSM 20539 / JCM 16871 / LMG 4051 / NBRC 15346 / NCIMB 9279 / R1 / VKM B-1422</strain>
    </source>
</reference>
<dbReference type="GeneID" id="69516756"/>
<gene>
    <name evidence="1" type="ordered locus">DR_0518</name>
</gene>
<dbReference type="InParanoid" id="Q9RWZ7"/>
<keyword evidence="2" id="KW-1185">Reference proteome</keyword>
<dbReference type="PATRIC" id="fig|243230.17.peg.694"/>
<dbReference type="KEGG" id="dra:DR_0518"/>
<dbReference type="PIR" id="H75509">
    <property type="entry name" value="H75509"/>
</dbReference>
<evidence type="ECO:0000313" key="1">
    <source>
        <dbReference type="EMBL" id="AAF10098.1"/>
    </source>
</evidence>
<name>Q9RWZ7_DEIRA</name>
<proteinExistence type="predicted"/>
<sequence length="86" mass="8797">MPELTAYTVTAPGVKSYTTRAPSPALAVLPAARALYGRRARYVITAQGQPVSGGPFVFALGVEGNPARLGVTVSEAPSRPPSEASA</sequence>
<dbReference type="EnsemblBacteria" id="AAF10098">
    <property type="protein sequence ID" value="AAF10098"/>
    <property type="gene ID" value="DR_0518"/>
</dbReference>